<dbReference type="PROSITE" id="PS51063">
    <property type="entry name" value="HTH_CRP_2"/>
    <property type="match status" value="1"/>
</dbReference>
<organism evidence="6 7">
    <name type="scientific">Moritella viscosa</name>
    <dbReference type="NCBI Taxonomy" id="80854"/>
    <lineage>
        <taxon>Bacteria</taxon>
        <taxon>Pseudomonadati</taxon>
        <taxon>Pseudomonadota</taxon>
        <taxon>Gammaproteobacteria</taxon>
        <taxon>Alteromonadales</taxon>
        <taxon>Moritellaceae</taxon>
        <taxon>Moritella</taxon>
    </lineage>
</organism>
<evidence type="ECO:0000256" key="1">
    <source>
        <dbReference type="ARBA" id="ARBA00023015"/>
    </source>
</evidence>
<dbReference type="Gene3D" id="1.10.10.10">
    <property type="entry name" value="Winged helix-like DNA-binding domain superfamily/Winged helix DNA-binding domain"/>
    <property type="match status" value="1"/>
</dbReference>
<dbReference type="GO" id="GO:0003677">
    <property type="term" value="F:DNA binding"/>
    <property type="evidence" value="ECO:0007669"/>
    <property type="project" value="UniProtKB-KW"/>
</dbReference>
<dbReference type="Proteomes" id="UP000183794">
    <property type="component" value="Unassembled WGS sequence"/>
</dbReference>
<dbReference type="GO" id="GO:0003700">
    <property type="term" value="F:DNA-binding transcription factor activity"/>
    <property type="evidence" value="ECO:0007669"/>
    <property type="project" value="TreeGrafter"/>
</dbReference>
<evidence type="ECO:0000313" key="7">
    <source>
        <dbReference type="Proteomes" id="UP000183794"/>
    </source>
</evidence>
<dbReference type="SMART" id="SM00419">
    <property type="entry name" value="HTH_CRP"/>
    <property type="match status" value="1"/>
</dbReference>
<dbReference type="Gene3D" id="2.60.120.10">
    <property type="entry name" value="Jelly Rolls"/>
    <property type="match status" value="1"/>
</dbReference>
<keyword evidence="2" id="KW-0238">DNA-binding</keyword>
<dbReference type="PANTHER" id="PTHR24567:SF74">
    <property type="entry name" value="HTH-TYPE TRANSCRIPTIONAL REGULATOR ARCR"/>
    <property type="match status" value="1"/>
</dbReference>
<accession>A0A1K9YS22</accession>
<dbReference type="InterPro" id="IPR012318">
    <property type="entry name" value="HTH_CRP"/>
</dbReference>
<dbReference type="SMART" id="SM00100">
    <property type="entry name" value="cNMP"/>
    <property type="match status" value="1"/>
</dbReference>
<keyword evidence="3" id="KW-0804">Transcription</keyword>
<dbReference type="Pfam" id="PF00027">
    <property type="entry name" value="cNMP_binding"/>
    <property type="match status" value="1"/>
</dbReference>
<keyword evidence="1" id="KW-0805">Transcription regulation</keyword>
<dbReference type="InterPro" id="IPR036388">
    <property type="entry name" value="WH-like_DNA-bd_sf"/>
</dbReference>
<dbReference type="InterPro" id="IPR036390">
    <property type="entry name" value="WH_DNA-bd_sf"/>
</dbReference>
<dbReference type="AlphaFoldDB" id="A0A1K9YS22"/>
<evidence type="ECO:0000259" key="4">
    <source>
        <dbReference type="PROSITE" id="PS50042"/>
    </source>
</evidence>
<evidence type="ECO:0000256" key="2">
    <source>
        <dbReference type="ARBA" id="ARBA00023125"/>
    </source>
</evidence>
<evidence type="ECO:0000313" key="6">
    <source>
        <dbReference type="EMBL" id="SGY85276.1"/>
    </source>
</evidence>
<sequence length="252" mass="27779">MDSHTHTLINNTFIFSEISIDIKTSLCKGMQVIPLSQGKHIFHSGDDAKRFYVVKSGEVTLYRFSPEGDEKVFQQVIRGNAIAEAAMFMLPSLYPVSAKAKTDAVVLSFSRNVLLDLCTSNATYALQLLSAMALKLNQAVNRVDQLTLKGANQHLVSYLLDLYKQQGSEWMRLPVAHSVLAGQLNIAPETLSRLFKKMRDDEIISGKGSVVVLLDVDSMCRVVNIPNPFNTNASSTQNGAWGGCCNLTGHWI</sequence>
<dbReference type="GO" id="GO:0005829">
    <property type="term" value="C:cytosol"/>
    <property type="evidence" value="ECO:0007669"/>
    <property type="project" value="TreeGrafter"/>
</dbReference>
<dbReference type="OrthoDB" id="9777588at2"/>
<dbReference type="SUPFAM" id="SSF46785">
    <property type="entry name" value="Winged helix' DNA-binding domain"/>
    <property type="match status" value="1"/>
</dbReference>
<dbReference type="InterPro" id="IPR050397">
    <property type="entry name" value="Env_Response_Regulators"/>
</dbReference>
<dbReference type="EMBL" id="FPLD01000014">
    <property type="protein sequence ID" value="SGY85276.1"/>
    <property type="molecule type" value="Genomic_DNA"/>
</dbReference>
<name>A0A1K9YS22_9GAMM</name>
<dbReference type="CDD" id="cd00038">
    <property type="entry name" value="CAP_ED"/>
    <property type="match status" value="1"/>
</dbReference>
<feature type="domain" description="HTH crp-type" evidence="5">
    <location>
        <begin position="149"/>
        <end position="217"/>
    </location>
</feature>
<gene>
    <name evidence="6" type="ORF">NVI5450_0499</name>
</gene>
<proteinExistence type="predicted"/>
<evidence type="ECO:0000259" key="5">
    <source>
        <dbReference type="PROSITE" id="PS51063"/>
    </source>
</evidence>
<dbReference type="PANTHER" id="PTHR24567">
    <property type="entry name" value="CRP FAMILY TRANSCRIPTIONAL REGULATORY PROTEIN"/>
    <property type="match status" value="1"/>
</dbReference>
<dbReference type="InterPro" id="IPR018490">
    <property type="entry name" value="cNMP-bd_dom_sf"/>
</dbReference>
<feature type="domain" description="Cyclic nucleotide-binding" evidence="4">
    <location>
        <begin position="14"/>
        <end position="117"/>
    </location>
</feature>
<evidence type="ECO:0000256" key="3">
    <source>
        <dbReference type="ARBA" id="ARBA00023163"/>
    </source>
</evidence>
<dbReference type="SUPFAM" id="SSF51206">
    <property type="entry name" value="cAMP-binding domain-like"/>
    <property type="match status" value="1"/>
</dbReference>
<dbReference type="PROSITE" id="PS50042">
    <property type="entry name" value="CNMP_BINDING_3"/>
    <property type="match status" value="1"/>
</dbReference>
<dbReference type="RefSeq" id="WP_075496715.1">
    <property type="nucleotide sequence ID" value="NZ_CAWRBC010000105.1"/>
</dbReference>
<dbReference type="InterPro" id="IPR000595">
    <property type="entry name" value="cNMP-bd_dom"/>
</dbReference>
<dbReference type="Pfam" id="PF13545">
    <property type="entry name" value="HTH_Crp_2"/>
    <property type="match status" value="1"/>
</dbReference>
<protein>
    <submittedName>
        <fullName evidence="6">Transcriptional Regulator, Crp/Fnr family</fullName>
    </submittedName>
</protein>
<reference evidence="6 7" key="1">
    <citation type="submission" date="2016-11" db="EMBL/GenBank/DDBJ databases">
        <authorList>
            <person name="Jaros S."/>
            <person name="Januszkiewicz K."/>
            <person name="Wedrychowicz H."/>
        </authorList>
    </citation>
    <scope>NUCLEOTIDE SEQUENCE [LARGE SCALE GENOMIC DNA]</scope>
    <source>
        <strain evidence="6">NVI 5450</strain>
    </source>
</reference>
<dbReference type="InterPro" id="IPR014710">
    <property type="entry name" value="RmlC-like_jellyroll"/>
</dbReference>